<accession>A0A2N5Z9D9</accession>
<dbReference type="InterPro" id="IPR004365">
    <property type="entry name" value="NA-bd_OB_tRNA"/>
</dbReference>
<dbReference type="GO" id="GO:0003676">
    <property type="term" value="F:nucleic acid binding"/>
    <property type="evidence" value="ECO:0007669"/>
    <property type="project" value="InterPro"/>
</dbReference>
<dbReference type="Gene3D" id="2.40.50.1010">
    <property type="match status" value="1"/>
</dbReference>
<feature type="domain" description="OB" evidence="1">
    <location>
        <begin position="114"/>
        <end position="182"/>
    </location>
</feature>
<name>A0A2N5Z9D9_MUIH1</name>
<protein>
    <recommendedName>
        <fullName evidence="1">OB domain-containing protein</fullName>
    </recommendedName>
</protein>
<sequence length="413" mass="45551">MVKIKGYLVDLVESPANYPGHITITSKSGERGEITVWNKDIKLIKNTASMPDTPNLVPGSEVEVDVFVQDYKGKLQLMLQRPSDFMLTGNVETEIKTSKEVDGEITKADLGKTVSFKGVVNTKFVLGGLEKLVVDYNYGSIDVILFKSVLDELEQPINEGDNVSVTGKVDEYKGTIQVQLDSGIDIQIIGNSGVVKKKSTYKKPTTKKKYEKKDVPMHQGAVTTADKDKIIALKGTVSNKKELGNGVKYDFTYNDGNKITLLLWGSLLKYKQQLKDLPDGTNLEVNGKVEEYKGELELVPNHSANVTLLDKIDIIAKEVSGELTSANKGQIMTLEGRVYNKKDLGKGVKYILKYNGGNSEIALLMWKSGIKNNPSLEKLSDGQWIKVTGKIEEYKGTLEIIPKNDKNVEVGGN</sequence>
<evidence type="ECO:0000313" key="2">
    <source>
        <dbReference type="EMBL" id="PLX15288.1"/>
    </source>
</evidence>
<dbReference type="EMBL" id="PKTG01000142">
    <property type="protein sequence ID" value="PLX15288.1"/>
    <property type="molecule type" value="Genomic_DNA"/>
</dbReference>
<evidence type="ECO:0000313" key="3">
    <source>
        <dbReference type="Proteomes" id="UP000234857"/>
    </source>
</evidence>
<comment type="caution">
    <text evidence="2">The sequence shown here is derived from an EMBL/GenBank/DDBJ whole genome shotgun (WGS) entry which is preliminary data.</text>
</comment>
<dbReference type="AlphaFoldDB" id="A0A2N5Z9D9"/>
<gene>
    <name evidence="2" type="ORF">C0601_13305</name>
</gene>
<dbReference type="Pfam" id="PF01336">
    <property type="entry name" value="tRNA_anti-codon"/>
    <property type="match status" value="1"/>
</dbReference>
<proteinExistence type="predicted"/>
<evidence type="ECO:0000259" key="1">
    <source>
        <dbReference type="Pfam" id="PF01336"/>
    </source>
</evidence>
<dbReference type="Proteomes" id="UP000234857">
    <property type="component" value="Unassembled WGS sequence"/>
</dbReference>
<organism evidence="2 3">
    <name type="scientific">Muiribacterium halophilum</name>
    <dbReference type="NCBI Taxonomy" id="2053465"/>
    <lineage>
        <taxon>Bacteria</taxon>
        <taxon>Candidatus Muiribacteriota</taxon>
        <taxon>Candidatus Muiribacteriia</taxon>
        <taxon>Candidatus Muiribacteriales</taxon>
        <taxon>Candidatus Muiribacteriaceae</taxon>
        <taxon>Candidatus Muiribacterium</taxon>
    </lineage>
</organism>
<reference evidence="2 3" key="1">
    <citation type="submission" date="2017-11" db="EMBL/GenBank/DDBJ databases">
        <title>Genome-resolved metagenomics identifies genetic mobility, metabolic interactions, and unexpected diversity in perchlorate-reducing communities.</title>
        <authorList>
            <person name="Barnum T.P."/>
            <person name="Figueroa I.A."/>
            <person name="Carlstrom C.I."/>
            <person name="Lucas L.N."/>
            <person name="Engelbrektson A.L."/>
            <person name="Coates J.D."/>
        </authorList>
    </citation>
    <scope>NUCLEOTIDE SEQUENCE [LARGE SCALE GENOMIC DNA]</scope>
    <source>
        <strain evidence="2">BM706</strain>
    </source>
</reference>